<dbReference type="EMBL" id="VHIZ01000033">
    <property type="protein sequence ID" value="TPV29734.1"/>
    <property type="molecule type" value="Genomic_DNA"/>
</dbReference>
<dbReference type="RefSeq" id="WP_140923276.1">
    <property type="nucleotide sequence ID" value="NZ_VHIZ01000033.1"/>
</dbReference>
<evidence type="ECO:0000313" key="2">
    <source>
        <dbReference type="EMBL" id="TPV29734.1"/>
    </source>
</evidence>
<keyword evidence="3" id="KW-1185">Reference proteome</keyword>
<organism evidence="2 3">
    <name type="scientific">Pantoea anthophila</name>
    <dbReference type="NCBI Taxonomy" id="470931"/>
    <lineage>
        <taxon>Bacteria</taxon>
        <taxon>Pseudomonadati</taxon>
        <taxon>Pseudomonadota</taxon>
        <taxon>Gammaproteobacteria</taxon>
        <taxon>Enterobacterales</taxon>
        <taxon>Erwiniaceae</taxon>
        <taxon>Pantoea</taxon>
    </lineage>
</organism>
<sequence>MNVQPLPLVSVCILTKNPGAIFRSVLPAVLNQKTDFSYEVIVVDSGSTDGTLEFINDLKSNKIKLLSIKPADFGHGKTRNYAVSESSGEFVAMITHDALPKNDCWLQSMIAPFFGDEAIAGVFGRHDAYESASPFTKRDIALHFDNFHAGKKIVWLDDKERYAKDVGYRQWLHYFSDNNAALRKSVWNKIPYPEVDFAEDQLWAKEIIEKGYKKAYADDAIVYHSHNYSLGQTFRRSYDESRALKKLFDYNICPSILNVFYQTQACSRRDVKYLKSVLYHSSLKSTLNIIAMHFLKQSGYYLGNNFTNNKTIFRLVSLDNSIKRK</sequence>
<dbReference type="InterPro" id="IPR050834">
    <property type="entry name" value="Glycosyltransf_2"/>
</dbReference>
<dbReference type="InterPro" id="IPR001173">
    <property type="entry name" value="Glyco_trans_2-like"/>
</dbReference>
<gene>
    <name evidence="2" type="ORF">FJW00_06045</name>
</gene>
<dbReference type="PANTHER" id="PTHR43685">
    <property type="entry name" value="GLYCOSYLTRANSFERASE"/>
    <property type="match status" value="1"/>
</dbReference>
<dbReference type="Proteomes" id="UP000316142">
    <property type="component" value="Unassembled WGS sequence"/>
</dbReference>
<proteinExistence type="predicted"/>
<evidence type="ECO:0000313" key="3">
    <source>
        <dbReference type="Proteomes" id="UP000316142"/>
    </source>
</evidence>
<dbReference type="SUPFAM" id="SSF53448">
    <property type="entry name" value="Nucleotide-diphospho-sugar transferases"/>
    <property type="match status" value="1"/>
</dbReference>
<evidence type="ECO:0000259" key="1">
    <source>
        <dbReference type="Pfam" id="PF00535"/>
    </source>
</evidence>
<reference evidence="2 3" key="1">
    <citation type="submission" date="2019-06" db="EMBL/GenBank/DDBJ databases">
        <title>Taxogenomics and systematics of the genus Pantoea.</title>
        <authorList>
            <person name="Tambong J.T."/>
        </authorList>
    </citation>
    <scope>NUCLEOTIDE SEQUENCE [LARGE SCALE GENOMIC DNA]</scope>
    <source>
        <strain evidence="2 3">LMG 2558</strain>
    </source>
</reference>
<name>A0ABY2ZB99_9GAMM</name>
<protein>
    <submittedName>
        <fullName evidence="2">Glycosyltransferase family 2 protein</fullName>
    </submittedName>
</protein>
<dbReference type="Gene3D" id="3.90.550.10">
    <property type="entry name" value="Spore Coat Polysaccharide Biosynthesis Protein SpsA, Chain A"/>
    <property type="match status" value="1"/>
</dbReference>
<dbReference type="CDD" id="cd00761">
    <property type="entry name" value="Glyco_tranf_GTA_type"/>
    <property type="match status" value="1"/>
</dbReference>
<feature type="domain" description="Glycosyltransferase 2-like" evidence="1">
    <location>
        <begin position="10"/>
        <end position="186"/>
    </location>
</feature>
<dbReference type="PANTHER" id="PTHR43685:SF13">
    <property type="entry name" value="O ANTIGEN BIOSYNTHESIS RHAMNOSYLTRANSFERASE RFBN"/>
    <property type="match status" value="1"/>
</dbReference>
<dbReference type="InterPro" id="IPR029044">
    <property type="entry name" value="Nucleotide-diphossugar_trans"/>
</dbReference>
<dbReference type="Pfam" id="PF00535">
    <property type="entry name" value="Glycos_transf_2"/>
    <property type="match status" value="1"/>
</dbReference>
<comment type="caution">
    <text evidence="2">The sequence shown here is derived from an EMBL/GenBank/DDBJ whole genome shotgun (WGS) entry which is preliminary data.</text>
</comment>
<accession>A0ABY2ZB99</accession>